<dbReference type="GO" id="GO:0046952">
    <property type="term" value="P:ketone body catabolic process"/>
    <property type="evidence" value="ECO:0007669"/>
    <property type="project" value="InterPro"/>
</dbReference>
<sequence length="545" mass="58268">MPTSQLTAANSLRVSDTGKIMTAREAVCRIRDGDTLATSGFVGIGFPENIAVALEALYLEGKGADAHSHGHPRDLTLVYAAGQGDGKERGLNHLGHEGLLSRVIGGHWGLVPKLQQLAVSNRIEAWNLPQGVITHLYRDIAAGKPGTLTRIGLGTFVDPRFGGGKLNEKTTADLVRLMEIDGEEYLFYKAFPIHVGIIRGTTADPDGNITMEKEALTLEALAIAMAAHNSGGIVIAQVERIAERGALSPRQVKIPGILVNCVVVAEKPEYHMQTFIEQYSAAFAGEVRVPLSEIPVMAMSDRKIIARRAAMELSANAVVNLGIGMPEGVASVATEESILDLMTLTAEPGVIGGIPAGGLNFGAATNTQSIIDQPSQFDFYDGGGLDIAFLGLAQADRQGNLNVSKFGSRLAGAGGFINISQSARKVVFVGTFTAGIQEIVVEDGKLKIVQDGDVMKFVDEVEHRTFSGIEATKCGKTVLYITERCVFRLCAEGLELIEIAPGIDIERDILALMAFRPVMKSMPALMDERIFQNGPMNLRPTLLAP</sequence>
<protein>
    <submittedName>
        <fullName evidence="3">Acetate CoA-transferase YdiF</fullName>
        <ecNumber evidence="3">2.8.3.8</ecNumber>
    </submittedName>
</protein>
<dbReference type="GO" id="GO:0008775">
    <property type="term" value="F:acetate CoA-transferase activity"/>
    <property type="evidence" value="ECO:0007669"/>
    <property type="project" value="UniProtKB-EC"/>
</dbReference>
<comment type="similarity">
    <text evidence="1">Belongs to the 3-oxoacid CoA-transferase family.</text>
</comment>
<gene>
    <name evidence="3" type="primary">ydiF_1</name>
    <name evidence="3" type="ORF">GALL_30300</name>
</gene>
<dbReference type="EC" id="2.8.3.8" evidence="3"/>
<evidence type="ECO:0000256" key="1">
    <source>
        <dbReference type="ARBA" id="ARBA00007154"/>
    </source>
</evidence>
<dbReference type="PANTHER" id="PTHR43293:SF1">
    <property type="entry name" value="ACETATE COA-TRANSFERASE YDIF"/>
    <property type="match status" value="1"/>
</dbReference>
<dbReference type="PANTHER" id="PTHR43293">
    <property type="entry name" value="ACETATE COA-TRANSFERASE YDIF"/>
    <property type="match status" value="1"/>
</dbReference>
<proteinExistence type="inferred from homology"/>
<organism evidence="3">
    <name type="scientific">mine drainage metagenome</name>
    <dbReference type="NCBI Taxonomy" id="410659"/>
    <lineage>
        <taxon>unclassified sequences</taxon>
        <taxon>metagenomes</taxon>
        <taxon>ecological metagenomes</taxon>
    </lineage>
</organism>
<dbReference type="InterPro" id="IPR037171">
    <property type="entry name" value="NagB/RpiA_transferase-like"/>
</dbReference>
<dbReference type="PIRSF" id="PIRSF000858">
    <property type="entry name" value="SCOT-t"/>
    <property type="match status" value="1"/>
</dbReference>
<dbReference type="Gene3D" id="3.40.1080.10">
    <property type="entry name" value="Glutaconate Coenzyme A-transferase"/>
    <property type="match status" value="2"/>
</dbReference>
<name>A0A1J5TJ41_9ZZZZ</name>
<comment type="caution">
    <text evidence="3">The sequence shown here is derived from an EMBL/GenBank/DDBJ whole genome shotgun (WGS) entry which is preliminary data.</text>
</comment>
<evidence type="ECO:0000256" key="2">
    <source>
        <dbReference type="ARBA" id="ARBA00022679"/>
    </source>
</evidence>
<accession>A0A1J5TJ41</accession>
<dbReference type="SMART" id="SM00882">
    <property type="entry name" value="CoA_trans"/>
    <property type="match status" value="2"/>
</dbReference>
<keyword evidence="2 3" id="KW-0808">Transferase</keyword>
<dbReference type="AlphaFoldDB" id="A0A1J5TJ41"/>
<dbReference type="EMBL" id="MLJW01000007">
    <property type="protein sequence ID" value="OIR16309.1"/>
    <property type="molecule type" value="Genomic_DNA"/>
</dbReference>
<dbReference type="Pfam" id="PF01144">
    <property type="entry name" value="CoA_trans"/>
    <property type="match status" value="1"/>
</dbReference>
<dbReference type="InterPro" id="IPR004165">
    <property type="entry name" value="CoA_trans_fam_I"/>
</dbReference>
<dbReference type="InterPro" id="IPR014388">
    <property type="entry name" value="3-oxoacid_CoA-transferase"/>
</dbReference>
<reference evidence="3" key="1">
    <citation type="submission" date="2016-10" db="EMBL/GenBank/DDBJ databases">
        <title>Sequence of Gallionella enrichment culture.</title>
        <authorList>
            <person name="Poehlein A."/>
            <person name="Muehling M."/>
            <person name="Daniel R."/>
        </authorList>
    </citation>
    <scope>NUCLEOTIDE SEQUENCE</scope>
</reference>
<dbReference type="SUPFAM" id="SSF100950">
    <property type="entry name" value="NagB/RpiA/CoA transferase-like"/>
    <property type="match status" value="2"/>
</dbReference>
<evidence type="ECO:0000313" key="3">
    <source>
        <dbReference type="EMBL" id="OIR16309.1"/>
    </source>
</evidence>